<sequence>DDRDSTVRPHRAPEHANDLRRGGVQPGDAGRGRPHHGDGAGVRRQSHRHGGELRRLGTAPRPLDGAPSRPVFPGDEDGGARLRGRAGADSPLARPAANRPARPDPAAQPRQGRRVGDRTGAGRRAGGGGRGPRGGDRALHRRDRPWPRHRRHPPPQPGTLPLRHRAAALQLRADAKSAVRRRLRGFDGGVPG</sequence>
<feature type="non-terminal residue" evidence="2">
    <location>
        <position position="192"/>
    </location>
</feature>
<reference evidence="2" key="1">
    <citation type="submission" date="2020-02" db="EMBL/GenBank/DDBJ databases">
        <authorList>
            <person name="Meier V. D."/>
        </authorList>
    </citation>
    <scope>NUCLEOTIDE SEQUENCE</scope>
    <source>
        <strain evidence="2">AVDCRST_MAG88</strain>
    </source>
</reference>
<dbReference type="EMBL" id="CADCWM010000278">
    <property type="protein sequence ID" value="CAA9551260.1"/>
    <property type="molecule type" value="Genomic_DNA"/>
</dbReference>
<evidence type="ECO:0000256" key="1">
    <source>
        <dbReference type="SAM" id="MobiDB-lite"/>
    </source>
</evidence>
<feature type="compositionally biased region" description="Low complexity" evidence="1">
    <location>
        <begin position="85"/>
        <end position="110"/>
    </location>
</feature>
<proteinExistence type="predicted"/>
<accession>A0A6J4ULI9</accession>
<feature type="compositionally biased region" description="Basic residues" evidence="1">
    <location>
        <begin position="139"/>
        <end position="153"/>
    </location>
</feature>
<gene>
    <name evidence="2" type="ORF">AVDCRST_MAG88-792</name>
</gene>
<dbReference type="AlphaFoldDB" id="A0A6J4ULI9"/>
<feature type="compositionally biased region" description="Basic and acidic residues" evidence="1">
    <location>
        <begin position="1"/>
        <end position="21"/>
    </location>
</feature>
<feature type="compositionally biased region" description="Gly residues" evidence="1">
    <location>
        <begin position="123"/>
        <end position="132"/>
    </location>
</feature>
<feature type="region of interest" description="Disordered" evidence="1">
    <location>
        <begin position="1"/>
        <end position="163"/>
    </location>
</feature>
<feature type="non-terminal residue" evidence="2">
    <location>
        <position position="1"/>
    </location>
</feature>
<evidence type="ECO:0000313" key="2">
    <source>
        <dbReference type="EMBL" id="CAA9551260.1"/>
    </source>
</evidence>
<organism evidence="2">
    <name type="scientific">uncultured Thermomicrobiales bacterium</name>
    <dbReference type="NCBI Taxonomy" id="1645740"/>
    <lineage>
        <taxon>Bacteria</taxon>
        <taxon>Pseudomonadati</taxon>
        <taxon>Thermomicrobiota</taxon>
        <taxon>Thermomicrobia</taxon>
        <taxon>Thermomicrobiales</taxon>
        <taxon>environmental samples</taxon>
    </lineage>
</organism>
<name>A0A6J4ULI9_9BACT</name>
<protein>
    <submittedName>
        <fullName evidence="2">Oxidoreductase, aldo/keto reductase family</fullName>
    </submittedName>
</protein>